<evidence type="ECO:0000256" key="1">
    <source>
        <dbReference type="ARBA" id="ARBA00022729"/>
    </source>
</evidence>
<dbReference type="InterPro" id="IPR001190">
    <property type="entry name" value="SRCR"/>
</dbReference>
<evidence type="ECO:0000313" key="10">
    <source>
        <dbReference type="EMBL" id="KAK7108319.1"/>
    </source>
</evidence>
<keyword evidence="1 8" id="KW-0732">Signal</keyword>
<feature type="domain" description="SRCR" evidence="9">
    <location>
        <begin position="268"/>
        <end position="366"/>
    </location>
</feature>
<dbReference type="AlphaFoldDB" id="A0AAN9GHQ4"/>
<feature type="chain" id="PRO_5042814558" description="SRCR domain-containing protein" evidence="8">
    <location>
        <begin position="28"/>
        <end position="369"/>
    </location>
</feature>
<evidence type="ECO:0000256" key="7">
    <source>
        <dbReference type="SAM" id="MobiDB-lite"/>
    </source>
</evidence>
<keyword evidence="2" id="KW-0677">Repeat</keyword>
<dbReference type="PANTHER" id="PTHR48071:SF27">
    <property type="entry name" value="SCAVENGER RECEPTOR CYSTEINE-RICH TYPE 1 PROTEIN M130-LIKE"/>
    <property type="match status" value="1"/>
</dbReference>
<name>A0AAN9GHQ4_9CAEN</name>
<evidence type="ECO:0000259" key="9">
    <source>
        <dbReference type="PROSITE" id="PS50287"/>
    </source>
</evidence>
<feature type="domain" description="SRCR" evidence="9">
    <location>
        <begin position="157"/>
        <end position="262"/>
    </location>
</feature>
<dbReference type="Pfam" id="PF00530">
    <property type="entry name" value="SRCR"/>
    <property type="match status" value="3"/>
</dbReference>
<gene>
    <name evidence="10" type="ORF">V1264_016074</name>
</gene>
<dbReference type="Gene3D" id="3.10.250.10">
    <property type="entry name" value="SRCR-like domain"/>
    <property type="match status" value="3"/>
</dbReference>
<keyword evidence="11" id="KW-1185">Reference proteome</keyword>
<accession>A0AAN9GHQ4</accession>
<evidence type="ECO:0000256" key="8">
    <source>
        <dbReference type="SAM" id="SignalP"/>
    </source>
</evidence>
<keyword evidence="3 6" id="KW-1015">Disulfide bond</keyword>
<dbReference type="PROSITE" id="PS50287">
    <property type="entry name" value="SRCR_2"/>
    <property type="match status" value="3"/>
</dbReference>
<dbReference type="PRINTS" id="PR00258">
    <property type="entry name" value="SPERACTRCPTR"/>
</dbReference>
<dbReference type="SMART" id="SM00202">
    <property type="entry name" value="SR"/>
    <property type="match status" value="3"/>
</dbReference>
<dbReference type="GO" id="GO:0016020">
    <property type="term" value="C:membrane"/>
    <property type="evidence" value="ECO:0007669"/>
    <property type="project" value="InterPro"/>
</dbReference>
<dbReference type="SUPFAM" id="SSF56487">
    <property type="entry name" value="SRCR-like"/>
    <property type="match status" value="3"/>
</dbReference>
<feature type="disulfide bond" evidence="6">
    <location>
        <begin position="122"/>
        <end position="132"/>
    </location>
</feature>
<dbReference type="FunFam" id="3.10.250.10:FF:000001">
    <property type="entry name" value="Lysyl oxidase 4 isoform X1"/>
    <property type="match status" value="1"/>
</dbReference>
<comment type="caution">
    <text evidence="10">The sequence shown here is derived from an EMBL/GenBank/DDBJ whole genome shotgun (WGS) entry which is preliminary data.</text>
</comment>
<sequence>MHLGQILLLCCQLLLPCSLLPSTPAHAATTPVTSQSPGSSATTGPSRQVSGLRLADGNQPSEGRLEVLIDGGWGTVCDEDFGVAEAKVACTMLGYPGYPPKVKTSASYGEGSGSIAMDQVSCVGNETSLSQCQYRSQHSCSHSQDVGIQCRPLVARIRLAGGSTVFEGRVEVRLLGMDEWGTVCDNGFDIKDARVVCRMLGELRYTIQPNVKTGAYYGRGNGNVLMDDLKCHGEEVNLGFCSFLGSAGTNCGHEKDVGVHCRPDVAGVRLVNGSIPSQGRLEVWMNLKWGPVCDEDFTSADAGVICRMLGYSGDGATVKGSSYYGSGTGEILLNNVACDGTETHLADCSYTKDDCSNDQVVGVDCSTDG</sequence>
<feature type="domain" description="SRCR" evidence="9">
    <location>
        <begin position="52"/>
        <end position="151"/>
    </location>
</feature>
<proteinExistence type="predicted"/>
<evidence type="ECO:0000256" key="5">
    <source>
        <dbReference type="ARBA" id="ARBA00023180"/>
    </source>
</evidence>
<dbReference type="PANTHER" id="PTHR48071">
    <property type="entry name" value="SRCR DOMAIN-CONTAINING PROTEIN"/>
    <property type="match status" value="1"/>
</dbReference>
<evidence type="ECO:0000256" key="4">
    <source>
        <dbReference type="ARBA" id="ARBA00023170"/>
    </source>
</evidence>
<organism evidence="10 11">
    <name type="scientific">Littorina saxatilis</name>
    <dbReference type="NCBI Taxonomy" id="31220"/>
    <lineage>
        <taxon>Eukaryota</taxon>
        <taxon>Metazoa</taxon>
        <taxon>Spiralia</taxon>
        <taxon>Lophotrochozoa</taxon>
        <taxon>Mollusca</taxon>
        <taxon>Gastropoda</taxon>
        <taxon>Caenogastropoda</taxon>
        <taxon>Littorinimorpha</taxon>
        <taxon>Littorinoidea</taxon>
        <taxon>Littorinidae</taxon>
        <taxon>Littorina</taxon>
    </lineage>
</organism>
<reference evidence="10 11" key="1">
    <citation type="submission" date="2024-02" db="EMBL/GenBank/DDBJ databases">
        <title>Chromosome-scale genome assembly of the rough periwinkle Littorina saxatilis.</title>
        <authorList>
            <person name="De Jode A."/>
            <person name="Faria R."/>
            <person name="Formenti G."/>
            <person name="Sims Y."/>
            <person name="Smith T.P."/>
            <person name="Tracey A."/>
            <person name="Wood J.M.D."/>
            <person name="Zagrodzka Z.B."/>
            <person name="Johannesson K."/>
            <person name="Butlin R.K."/>
            <person name="Leder E.H."/>
        </authorList>
    </citation>
    <scope>NUCLEOTIDE SEQUENCE [LARGE SCALE GENOMIC DNA]</scope>
    <source>
        <strain evidence="10">Snail1</strain>
        <tissue evidence="10">Muscle</tissue>
    </source>
</reference>
<evidence type="ECO:0000256" key="6">
    <source>
        <dbReference type="PROSITE-ProRule" id="PRU00196"/>
    </source>
</evidence>
<dbReference type="Proteomes" id="UP001374579">
    <property type="component" value="Unassembled WGS sequence"/>
</dbReference>
<feature type="disulfide bond" evidence="6">
    <location>
        <begin position="231"/>
        <end position="241"/>
    </location>
</feature>
<dbReference type="FunFam" id="3.10.250.10:FF:000007">
    <property type="entry name" value="Soluble scavenger receptor cysteine-rich domain-containing protein SSC5D"/>
    <property type="match status" value="2"/>
</dbReference>
<dbReference type="EMBL" id="JBAMIC010000004">
    <property type="protein sequence ID" value="KAK7108319.1"/>
    <property type="molecule type" value="Genomic_DNA"/>
</dbReference>
<evidence type="ECO:0000256" key="2">
    <source>
        <dbReference type="ARBA" id="ARBA00022737"/>
    </source>
</evidence>
<feature type="disulfide bond" evidence="6">
    <location>
        <begin position="338"/>
        <end position="348"/>
    </location>
</feature>
<dbReference type="InterPro" id="IPR036772">
    <property type="entry name" value="SRCR-like_dom_sf"/>
</dbReference>
<feature type="compositionally biased region" description="Polar residues" evidence="7">
    <location>
        <begin position="30"/>
        <end position="49"/>
    </location>
</feature>
<protein>
    <recommendedName>
        <fullName evidence="9">SRCR domain-containing protein</fullName>
    </recommendedName>
</protein>
<keyword evidence="5" id="KW-0325">Glycoprotein</keyword>
<feature type="signal peptide" evidence="8">
    <location>
        <begin position="1"/>
        <end position="27"/>
    </location>
</feature>
<dbReference type="PROSITE" id="PS00420">
    <property type="entry name" value="SRCR_1"/>
    <property type="match status" value="2"/>
</dbReference>
<evidence type="ECO:0000313" key="11">
    <source>
        <dbReference type="Proteomes" id="UP001374579"/>
    </source>
</evidence>
<keyword evidence="4" id="KW-0675">Receptor</keyword>
<feature type="region of interest" description="Disordered" evidence="7">
    <location>
        <begin position="26"/>
        <end position="58"/>
    </location>
</feature>
<evidence type="ECO:0000256" key="3">
    <source>
        <dbReference type="ARBA" id="ARBA00023157"/>
    </source>
</evidence>
<comment type="caution">
    <text evidence="6">Lacks conserved residue(s) required for the propagation of feature annotation.</text>
</comment>